<dbReference type="EMBL" id="JBHMEY010000007">
    <property type="protein sequence ID" value="MFB9095489.1"/>
    <property type="molecule type" value="Genomic_DNA"/>
</dbReference>
<dbReference type="RefSeq" id="WP_236453937.1">
    <property type="nucleotide sequence ID" value="NZ_CBCSGE010000020.1"/>
</dbReference>
<dbReference type="Proteomes" id="UP001589607">
    <property type="component" value="Unassembled WGS sequence"/>
</dbReference>
<keyword evidence="4" id="KW-1185">Reference proteome</keyword>
<comment type="caution">
    <text evidence="3">The sequence shown here is derived from an EMBL/GenBank/DDBJ whole genome shotgun (WGS) entry which is preliminary data.</text>
</comment>
<keyword evidence="1" id="KW-0732">Signal</keyword>
<evidence type="ECO:0000313" key="4">
    <source>
        <dbReference type="Proteomes" id="UP001589607"/>
    </source>
</evidence>
<organism evidence="3 4">
    <name type="scientific">Flavobacterium jumunjinense</name>
    <dbReference type="NCBI Taxonomy" id="998845"/>
    <lineage>
        <taxon>Bacteria</taxon>
        <taxon>Pseudomonadati</taxon>
        <taxon>Bacteroidota</taxon>
        <taxon>Flavobacteriia</taxon>
        <taxon>Flavobacteriales</taxon>
        <taxon>Flavobacteriaceae</taxon>
        <taxon>Flavobacterium</taxon>
    </lineage>
</organism>
<evidence type="ECO:0000259" key="2">
    <source>
        <dbReference type="Pfam" id="PF18962"/>
    </source>
</evidence>
<evidence type="ECO:0000313" key="3">
    <source>
        <dbReference type="EMBL" id="MFB9095489.1"/>
    </source>
</evidence>
<dbReference type="InterPro" id="IPR026444">
    <property type="entry name" value="Secre_tail"/>
</dbReference>
<accession>A0ABV5GJE9</accession>
<evidence type="ECO:0000256" key="1">
    <source>
        <dbReference type="ARBA" id="ARBA00022729"/>
    </source>
</evidence>
<reference evidence="3 4" key="1">
    <citation type="submission" date="2024-09" db="EMBL/GenBank/DDBJ databases">
        <authorList>
            <person name="Sun Q."/>
            <person name="Mori K."/>
        </authorList>
    </citation>
    <scope>NUCLEOTIDE SEQUENCE [LARGE SCALE GENOMIC DNA]</scope>
    <source>
        <strain evidence="3 4">CECT 7955</strain>
    </source>
</reference>
<feature type="domain" description="Secretion system C-terminal sorting" evidence="2">
    <location>
        <begin position="450"/>
        <end position="523"/>
    </location>
</feature>
<name>A0ABV5GJE9_9FLAO</name>
<protein>
    <submittedName>
        <fullName evidence="3">T9SS type A sorting domain-containing protein</fullName>
    </submittedName>
</protein>
<gene>
    <name evidence="3" type="ORF">ACFFVF_03090</name>
</gene>
<dbReference type="NCBIfam" id="TIGR04183">
    <property type="entry name" value="Por_Secre_tail"/>
    <property type="match status" value="1"/>
</dbReference>
<sequence>MKKLLNTSILIITNILFAQHYNKSYVSNNDVYDFQMTNCNVNNNLVNAMTVLKSSTTFRTNIVLNFLDDTGDVIGSKELETNDLNYSLSVMKLLSVSESEFIILGDYLENGNFDSTKNIVIKMNISGQILWVKKNENSTYSNSSTLLKLNDESIIIFTTEKENGNSYYSMIKLTADGDFINAKRTNLPYYMFNFNAIANDDGTFDIATSETDIINIDNDLSNINRNKKYYHNFGYSFTKNQNNEYIIATSTEFFAPAHITLFKTNENGDILWSKHIQTWDNGVQNIGNTFTVTGFEYLNEKSNGNIECIAHSENFIKGSLYFEYNPTTETIVKSKRIPFFLNRFSLNTTSAVFYTSFNGLTNGSQNIKFANVDINQDYLCDVNTLQHSITNQNPIENSPYNFIVSNSVLNISDISSQVQSNNIANLSFQSDCLPIVLSNGEFYKEDDFTIYPNPNNGSFEIKTNRNLVESEITITNYIGQKINFSFDESYLNQYKINLEKFTSGIYNLRVKTNTQVINKKMIIN</sequence>
<dbReference type="Pfam" id="PF18962">
    <property type="entry name" value="Por_Secre_tail"/>
    <property type="match status" value="1"/>
</dbReference>
<proteinExistence type="predicted"/>